<dbReference type="GO" id="GO:0003677">
    <property type="term" value="F:DNA binding"/>
    <property type="evidence" value="ECO:0007669"/>
    <property type="project" value="UniProtKB-KW"/>
</dbReference>
<evidence type="ECO:0000256" key="2">
    <source>
        <dbReference type="ARBA" id="ARBA00023125"/>
    </source>
</evidence>
<name>A0ABV6RC97_9MICO</name>
<dbReference type="InterPro" id="IPR010982">
    <property type="entry name" value="Lambda_DNA-bd_dom_sf"/>
</dbReference>
<dbReference type="SMART" id="SM00354">
    <property type="entry name" value="HTH_LACI"/>
    <property type="match status" value="1"/>
</dbReference>
<evidence type="ECO:0000256" key="1">
    <source>
        <dbReference type="ARBA" id="ARBA00023015"/>
    </source>
</evidence>
<evidence type="ECO:0000313" key="6">
    <source>
        <dbReference type="Proteomes" id="UP001589793"/>
    </source>
</evidence>
<dbReference type="InterPro" id="IPR046335">
    <property type="entry name" value="LacI/GalR-like_sensor"/>
</dbReference>
<keyword evidence="6" id="KW-1185">Reference proteome</keyword>
<dbReference type="Gene3D" id="3.40.50.2300">
    <property type="match status" value="2"/>
</dbReference>
<sequence length="328" mass="35225">MSEKRPTIVDIARLLGVSHSTVSRAFTHPQLLSPRTVELVRTTAADLGYIPNRSAQALSTGRPGVIGLLVPDITNPFFPPMIRAAQRVAERRGISVYIGESDNDPERELALISRFERQVEGFIIASSRLSETALRGATERVRSVLVNRDLAGVPRVLLPAGEELRRAIADFADHRAHGAAGLAAGGRVAYVGGPHRSWSQGERRAAVEEACREHGVPVTVSSCEVGTYRESHRIGEALEVAAGDLVIAFDDVIAHGLFDALTARGLRIPEQVMVLGCDGALPVETSPRLPTVRLAASGAGRRAAEMLLDAADPERVELPASLVRWPLS</sequence>
<comment type="caution">
    <text evidence="5">The sequence shown here is derived from an EMBL/GenBank/DDBJ whole genome shotgun (WGS) entry which is preliminary data.</text>
</comment>
<dbReference type="PANTHER" id="PTHR30146">
    <property type="entry name" value="LACI-RELATED TRANSCRIPTIONAL REPRESSOR"/>
    <property type="match status" value="1"/>
</dbReference>
<evidence type="ECO:0000256" key="3">
    <source>
        <dbReference type="ARBA" id="ARBA00023163"/>
    </source>
</evidence>
<evidence type="ECO:0000313" key="5">
    <source>
        <dbReference type="EMBL" id="MFC0674597.1"/>
    </source>
</evidence>
<dbReference type="SUPFAM" id="SSF53822">
    <property type="entry name" value="Periplasmic binding protein-like I"/>
    <property type="match status" value="1"/>
</dbReference>
<gene>
    <name evidence="5" type="ORF">ACFFF6_11585</name>
</gene>
<keyword evidence="2 5" id="KW-0238">DNA-binding</keyword>
<organism evidence="5 6">
    <name type="scientific">Brachybacterium hainanense</name>
    <dbReference type="NCBI Taxonomy" id="1541174"/>
    <lineage>
        <taxon>Bacteria</taxon>
        <taxon>Bacillati</taxon>
        <taxon>Actinomycetota</taxon>
        <taxon>Actinomycetes</taxon>
        <taxon>Micrococcales</taxon>
        <taxon>Dermabacteraceae</taxon>
        <taxon>Brachybacterium</taxon>
    </lineage>
</organism>
<dbReference type="SUPFAM" id="SSF47413">
    <property type="entry name" value="lambda repressor-like DNA-binding domains"/>
    <property type="match status" value="1"/>
</dbReference>
<dbReference type="InterPro" id="IPR028082">
    <property type="entry name" value="Peripla_BP_I"/>
</dbReference>
<evidence type="ECO:0000259" key="4">
    <source>
        <dbReference type="PROSITE" id="PS50932"/>
    </source>
</evidence>
<dbReference type="Pfam" id="PF00356">
    <property type="entry name" value="LacI"/>
    <property type="match status" value="1"/>
</dbReference>
<dbReference type="Pfam" id="PF13377">
    <property type="entry name" value="Peripla_BP_3"/>
    <property type="match status" value="1"/>
</dbReference>
<keyword evidence="1" id="KW-0805">Transcription regulation</keyword>
<protein>
    <submittedName>
        <fullName evidence="5">LacI family DNA-binding transcriptional regulator</fullName>
    </submittedName>
</protein>
<dbReference type="Gene3D" id="1.10.260.40">
    <property type="entry name" value="lambda repressor-like DNA-binding domains"/>
    <property type="match status" value="1"/>
</dbReference>
<dbReference type="PROSITE" id="PS50932">
    <property type="entry name" value="HTH_LACI_2"/>
    <property type="match status" value="1"/>
</dbReference>
<dbReference type="PANTHER" id="PTHR30146:SF138">
    <property type="entry name" value="TRANSCRIPTIONAL REGULATORY PROTEIN"/>
    <property type="match status" value="1"/>
</dbReference>
<dbReference type="Proteomes" id="UP001589793">
    <property type="component" value="Unassembled WGS sequence"/>
</dbReference>
<dbReference type="InterPro" id="IPR000843">
    <property type="entry name" value="HTH_LacI"/>
</dbReference>
<reference evidence="5 6" key="1">
    <citation type="submission" date="2024-09" db="EMBL/GenBank/DDBJ databases">
        <authorList>
            <person name="Sun Q."/>
            <person name="Mori K."/>
        </authorList>
    </citation>
    <scope>NUCLEOTIDE SEQUENCE [LARGE SCALE GENOMIC DNA]</scope>
    <source>
        <strain evidence="5 6">CICC 10874</strain>
    </source>
</reference>
<dbReference type="EMBL" id="JBHLSV010000013">
    <property type="protein sequence ID" value="MFC0674597.1"/>
    <property type="molecule type" value="Genomic_DNA"/>
</dbReference>
<proteinExistence type="predicted"/>
<dbReference type="RefSeq" id="WP_376980842.1">
    <property type="nucleotide sequence ID" value="NZ_JBHLSV010000013.1"/>
</dbReference>
<feature type="domain" description="HTH lacI-type" evidence="4">
    <location>
        <begin position="6"/>
        <end position="60"/>
    </location>
</feature>
<dbReference type="CDD" id="cd01392">
    <property type="entry name" value="HTH_LacI"/>
    <property type="match status" value="1"/>
</dbReference>
<accession>A0ABV6RC97</accession>
<dbReference type="CDD" id="cd06267">
    <property type="entry name" value="PBP1_LacI_sugar_binding-like"/>
    <property type="match status" value="1"/>
</dbReference>
<keyword evidence="3" id="KW-0804">Transcription</keyword>